<evidence type="ECO:0000313" key="2">
    <source>
        <dbReference type="EMBL" id="CDI85688.1"/>
    </source>
</evidence>
<evidence type="ECO:0000313" key="3">
    <source>
        <dbReference type="Proteomes" id="UP000018201"/>
    </source>
</evidence>
<feature type="compositionally biased region" description="Low complexity" evidence="1">
    <location>
        <begin position="25"/>
        <end position="55"/>
    </location>
</feature>
<name>U6H2J1_9EIME</name>
<evidence type="ECO:0000256" key="1">
    <source>
        <dbReference type="SAM" id="MobiDB-lite"/>
    </source>
</evidence>
<reference evidence="2" key="1">
    <citation type="submission" date="2013-10" db="EMBL/GenBank/DDBJ databases">
        <title>Genomic analysis of the causative agents of coccidiosis in chickens.</title>
        <authorList>
            <person name="Reid A.J."/>
            <person name="Blake D."/>
            <person name="Billington K."/>
            <person name="Browne H."/>
            <person name="Dunn M."/>
            <person name="Hung S."/>
            <person name="Kawahara F."/>
            <person name="Miranda-Saavedra D."/>
            <person name="Mourier T."/>
            <person name="Nagra H."/>
            <person name="Otto T.D."/>
            <person name="Rawlings N."/>
            <person name="Sanchez A."/>
            <person name="Sanders M."/>
            <person name="Subramaniam C."/>
            <person name="Tay Y."/>
            <person name="Dear P."/>
            <person name="Doerig C."/>
            <person name="Gruber A."/>
            <person name="Parkinson J."/>
            <person name="Shirley M."/>
            <person name="Wan K.L."/>
            <person name="Berriman M."/>
            <person name="Tomley F."/>
            <person name="Pain A."/>
        </authorList>
    </citation>
    <scope>NUCLEOTIDE SEQUENCE [LARGE SCALE GENOMIC DNA]</scope>
    <source>
        <strain evidence="2">Houghton</strain>
    </source>
</reference>
<keyword evidence="3" id="KW-1185">Reference proteome</keyword>
<reference evidence="2" key="2">
    <citation type="submission" date="2013-10" db="EMBL/GenBank/DDBJ databases">
        <authorList>
            <person name="Aslett M."/>
        </authorList>
    </citation>
    <scope>NUCLEOTIDE SEQUENCE [LARGE SCALE GENOMIC DNA]</scope>
    <source>
        <strain evidence="2">Houghton</strain>
    </source>
</reference>
<dbReference type="EMBL" id="HG694150">
    <property type="protein sequence ID" value="CDI85688.1"/>
    <property type="molecule type" value="Genomic_DNA"/>
</dbReference>
<dbReference type="AlphaFoldDB" id="U6H2J1"/>
<feature type="region of interest" description="Disordered" evidence="1">
    <location>
        <begin position="21"/>
        <end position="55"/>
    </location>
</feature>
<sequence length="80" mass="8631">MCDVTFIARSSDGLLLAESWSPHFSSSSSSSSSNGSSSNGSSSLQQQQEQQQLKQQVKQVLQRLQGDIPQGTIEAGNLRF</sequence>
<accession>U6H2J1</accession>
<dbReference type="Gene3D" id="3.30.450.50">
    <property type="entry name" value="Longin domain"/>
    <property type="match status" value="1"/>
</dbReference>
<organism evidence="2 3">
    <name type="scientific">Eimeria praecox</name>
    <dbReference type="NCBI Taxonomy" id="51316"/>
    <lineage>
        <taxon>Eukaryota</taxon>
        <taxon>Sar</taxon>
        <taxon>Alveolata</taxon>
        <taxon>Apicomplexa</taxon>
        <taxon>Conoidasida</taxon>
        <taxon>Coccidia</taxon>
        <taxon>Eucoccidiorida</taxon>
        <taxon>Eimeriorina</taxon>
        <taxon>Eimeriidae</taxon>
        <taxon>Eimeria</taxon>
    </lineage>
</organism>
<proteinExistence type="predicted"/>
<dbReference type="VEuPathDB" id="ToxoDB:EPH_0016610"/>
<gene>
    <name evidence="2" type="ORF">EPH_0016610</name>
</gene>
<protein>
    <submittedName>
        <fullName evidence="2">Vesicle trafficking protein, putative</fullName>
    </submittedName>
</protein>
<dbReference type="Proteomes" id="UP000018201">
    <property type="component" value="Unassembled WGS sequence"/>
</dbReference>